<evidence type="ECO:0000313" key="1">
    <source>
        <dbReference type="EMBL" id="BDV42313.1"/>
    </source>
</evidence>
<dbReference type="Proteomes" id="UP001317705">
    <property type="component" value="Chromosome"/>
</dbReference>
<proteinExistence type="predicted"/>
<dbReference type="EMBL" id="AP027151">
    <property type="protein sequence ID" value="BDV42313.1"/>
    <property type="molecule type" value="Genomic_DNA"/>
</dbReference>
<dbReference type="RefSeq" id="WP_282002703.1">
    <property type="nucleotide sequence ID" value="NZ_AP027151.1"/>
</dbReference>
<gene>
    <name evidence="1" type="ORF">GURASL_12360</name>
</gene>
<evidence type="ECO:0000313" key="2">
    <source>
        <dbReference type="Proteomes" id="UP001317705"/>
    </source>
</evidence>
<protein>
    <recommendedName>
        <fullName evidence="3">Sensor histidine kinase</fullName>
    </recommendedName>
</protein>
<sequence>MTSAPILALFRSGADRDRWSPVLAALPAPCRTMHRLTGDDLTAGDAPRLAIVSAAAYAAAPHLSAALRSRHPAAELLLLAADGEQPPLHRLFDDRIRHLVINPDGGGAAHADELRLFRLAVEKLLRGESWQVGDYLQPGAAVFEFPLSCSCQKEEIIDRLERLIPDSADAGSLRQRAALLADELLENAMFGAPRDPNGTALFRKGTDRPIGPEEAIRFRFGLDDRTLAMEVEDGWGSLAPEEVLAHLAKNEARQLLEPTAGGRGLFIIWRFLDRLHVTITPGRQTVIGGQIRLGEPLTERPPRGFHISAH</sequence>
<organism evidence="1 2">
    <name type="scientific">Geotalea uraniireducens</name>
    <dbReference type="NCBI Taxonomy" id="351604"/>
    <lineage>
        <taxon>Bacteria</taxon>
        <taxon>Pseudomonadati</taxon>
        <taxon>Thermodesulfobacteriota</taxon>
        <taxon>Desulfuromonadia</taxon>
        <taxon>Geobacterales</taxon>
        <taxon>Geobacteraceae</taxon>
        <taxon>Geotalea</taxon>
    </lineage>
</organism>
<accession>A0ABM8EIU9</accession>
<dbReference type="InterPro" id="IPR036890">
    <property type="entry name" value="HATPase_C_sf"/>
</dbReference>
<reference evidence="1 2" key="1">
    <citation type="submission" date="2022-12" db="EMBL/GenBank/DDBJ databases">
        <title>Polyphasic characterization of Geotalea uranireducens NIT-SL11 newly isolated from a complex of sewage sludge and microbially reduced graphene oxide.</title>
        <authorList>
            <person name="Xie L."/>
            <person name="Yoshida N."/>
            <person name="Meng L."/>
        </authorList>
    </citation>
    <scope>NUCLEOTIDE SEQUENCE [LARGE SCALE GENOMIC DNA]</scope>
    <source>
        <strain evidence="1 2">NIT-SL11</strain>
    </source>
</reference>
<name>A0ABM8EIU9_9BACT</name>
<dbReference type="Gene3D" id="3.30.565.10">
    <property type="entry name" value="Histidine kinase-like ATPase, C-terminal domain"/>
    <property type="match status" value="1"/>
</dbReference>
<evidence type="ECO:0008006" key="3">
    <source>
        <dbReference type="Google" id="ProtNLM"/>
    </source>
</evidence>
<keyword evidence="2" id="KW-1185">Reference proteome</keyword>